<dbReference type="AlphaFoldDB" id="A0A0P9EVJ3"/>
<evidence type="ECO:0000256" key="2">
    <source>
        <dbReference type="SAM" id="Phobius"/>
    </source>
</evidence>
<evidence type="ECO:0000313" key="4">
    <source>
        <dbReference type="Proteomes" id="UP000050482"/>
    </source>
</evidence>
<dbReference type="PATRIC" id="fig|471514.4.peg.4023"/>
<dbReference type="Pfam" id="PF13624">
    <property type="entry name" value="SurA_N_3"/>
    <property type="match status" value="1"/>
</dbReference>
<dbReference type="Proteomes" id="UP000050482">
    <property type="component" value="Unassembled WGS sequence"/>
</dbReference>
<dbReference type="InterPro" id="IPR027304">
    <property type="entry name" value="Trigger_fact/SurA_dom_sf"/>
</dbReference>
<dbReference type="SUPFAM" id="SSF109998">
    <property type="entry name" value="Triger factor/SurA peptide-binding domain-like"/>
    <property type="match status" value="1"/>
</dbReference>
<feature type="region of interest" description="Disordered" evidence="1">
    <location>
        <begin position="1"/>
        <end position="23"/>
    </location>
</feature>
<evidence type="ECO:0000313" key="3">
    <source>
        <dbReference type="EMBL" id="KPV43007.1"/>
    </source>
</evidence>
<accession>A0A0P9EVJ3</accession>
<name>A0A0P9EVJ3_9BACL</name>
<comment type="caution">
    <text evidence="3">The sequence shown here is derived from an EMBL/GenBank/DDBJ whole genome shotgun (WGS) entry which is preliminary data.</text>
</comment>
<keyword evidence="2" id="KW-0472">Membrane</keyword>
<dbReference type="EMBL" id="LJCO01000061">
    <property type="protein sequence ID" value="KPV43007.1"/>
    <property type="molecule type" value="Genomic_DNA"/>
</dbReference>
<feature type="transmembrane region" description="Helical" evidence="2">
    <location>
        <begin position="29"/>
        <end position="51"/>
    </location>
</feature>
<dbReference type="PANTHER" id="PTHR47245">
    <property type="entry name" value="PEPTIDYLPROLYL ISOMERASE"/>
    <property type="match status" value="1"/>
</dbReference>
<sequence>MSSQSTNRKAKHKLKDYDPNHSERRTSHWVWPALAGTLVGAAVVGAAWGVAGHGHPNDPLVASVGAYRIHQSDFVQQMQTLSGKQTLQQMIDNQLIKDGAKAHHISASKTDLNNAVKNLEAQYHITNSTQFQQFLQSNGLTQSSLDNILTVNILEKKLSEQGITVTEKEIQDYYNKNKQTFIPKGKKTPEPLSAVKSQIKSQIMQSKATPQATLLANLAKKNKVTIYDSTYASIKTSLETPPQTAAAP</sequence>
<dbReference type="Gene3D" id="1.10.4030.10">
    <property type="entry name" value="Porin chaperone SurA, peptide-binding domain"/>
    <property type="match status" value="1"/>
</dbReference>
<organism evidence="3 4">
    <name type="scientific">Alicyclobacillus ferrooxydans</name>
    <dbReference type="NCBI Taxonomy" id="471514"/>
    <lineage>
        <taxon>Bacteria</taxon>
        <taxon>Bacillati</taxon>
        <taxon>Bacillota</taxon>
        <taxon>Bacilli</taxon>
        <taxon>Bacillales</taxon>
        <taxon>Alicyclobacillaceae</taxon>
        <taxon>Alicyclobacillus</taxon>
    </lineage>
</organism>
<protein>
    <recommendedName>
        <fullName evidence="5">SurA N-terminal domain-containing protein</fullName>
    </recommendedName>
</protein>
<keyword evidence="2" id="KW-0812">Transmembrane</keyword>
<evidence type="ECO:0000256" key="1">
    <source>
        <dbReference type="SAM" id="MobiDB-lite"/>
    </source>
</evidence>
<dbReference type="PANTHER" id="PTHR47245:SF2">
    <property type="entry name" value="PEPTIDYL-PROLYL CIS-TRANS ISOMERASE HP_0175-RELATED"/>
    <property type="match status" value="1"/>
</dbReference>
<keyword evidence="2" id="KW-1133">Transmembrane helix</keyword>
<dbReference type="RefSeq" id="WP_054969903.1">
    <property type="nucleotide sequence ID" value="NZ_LJCO01000061.1"/>
</dbReference>
<proteinExistence type="predicted"/>
<evidence type="ECO:0008006" key="5">
    <source>
        <dbReference type="Google" id="ProtNLM"/>
    </source>
</evidence>
<dbReference type="InterPro" id="IPR050245">
    <property type="entry name" value="PrsA_foldase"/>
</dbReference>
<gene>
    <name evidence="3" type="ORF">AN477_14590</name>
</gene>
<keyword evidence="4" id="KW-1185">Reference proteome</keyword>
<reference evidence="3 4" key="1">
    <citation type="submission" date="2015-09" db="EMBL/GenBank/DDBJ databases">
        <title>Draft genome sequence of Alicyclobacillus ferrooxydans DSM 22381.</title>
        <authorList>
            <person name="Hemp J."/>
        </authorList>
    </citation>
    <scope>NUCLEOTIDE SEQUENCE [LARGE SCALE GENOMIC DNA]</scope>
    <source>
        <strain evidence="3 4">TC-34</strain>
    </source>
</reference>
<dbReference type="STRING" id="471514.AN477_14590"/>